<reference evidence="1" key="1">
    <citation type="submission" date="2016-05" db="EMBL/GenBank/DDBJ databases">
        <authorList>
            <person name="Lavstsen T."/>
            <person name="Jespersen J.S."/>
        </authorList>
    </citation>
    <scope>NUCLEOTIDE SEQUENCE</scope>
    <source>
        <tissue evidence="1">Brain</tissue>
    </source>
</reference>
<evidence type="ECO:0000313" key="1">
    <source>
        <dbReference type="EMBL" id="SBR94132.1"/>
    </source>
</evidence>
<sequence length="88" mass="9986">LNVHLELKDFLPAVLSPDLLVRRCSTSSSSSAPDSGFWIRPCEALIMNTLMWKNKKPISPQNKKQQHLTDKIRSCSVRQLLAVLAYFC</sequence>
<dbReference type="AlphaFoldDB" id="A0A1A8QKY6"/>
<feature type="non-terminal residue" evidence="1">
    <location>
        <position position="1"/>
    </location>
</feature>
<gene>
    <name evidence="1" type="primary">BMB</name>
</gene>
<reference evidence="1" key="2">
    <citation type="submission" date="2016-06" db="EMBL/GenBank/DDBJ databases">
        <title>The genome of a short-lived fish provides insights into sex chromosome evolution and the genetic control of aging.</title>
        <authorList>
            <person name="Reichwald K."/>
            <person name="Felder M."/>
            <person name="Petzold A."/>
            <person name="Koch P."/>
            <person name="Groth M."/>
            <person name="Platzer M."/>
        </authorList>
    </citation>
    <scope>NUCLEOTIDE SEQUENCE</scope>
    <source>
        <tissue evidence="1">Brain</tissue>
    </source>
</reference>
<protein>
    <submittedName>
        <fullName evidence="1">Brambleberry</fullName>
    </submittedName>
</protein>
<accession>A0A1A8QKY6</accession>
<name>A0A1A8QKY6_9TELE</name>
<proteinExistence type="predicted"/>
<organism evidence="1">
    <name type="scientific">Nothobranchius pienaari</name>
    <dbReference type="NCBI Taxonomy" id="704102"/>
    <lineage>
        <taxon>Eukaryota</taxon>
        <taxon>Metazoa</taxon>
        <taxon>Chordata</taxon>
        <taxon>Craniata</taxon>
        <taxon>Vertebrata</taxon>
        <taxon>Euteleostomi</taxon>
        <taxon>Actinopterygii</taxon>
        <taxon>Neopterygii</taxon>
        <taxon>Teleostei</taxon>
        <taxon>Neoteleostei</taxon>
        <taxon>Acanthomorphata</taxon>
        <taxon>Ovalentaria</taxon>
        <taxon>Atherinomorphae</taxon>
        <taxon>Cyprinodontiformes</taxon>
        <taxon>Nothobranchiidae</taxon>
        <taxon>Nothobranchius</taxon>
    </lineage>
</organism>
<dbReference type="EMBL" id="HAEG01013128">
    <property type="protein sequence ID" value="SBR94132.1"/>
    <property type="molecule type" value="Transcribed_RNA"/>
</dbReference>
<feature type="non-terminal residue" evidence="1">
    <location>
        <position position="88"/>
    </location>
</feature>